<dbReference type="Gene3D" id="3.30.70.100">
    <property type="match status" value="1"/>
</dbReference>
<accession>A0ABW5Z4S2</accession>
<comment type="caution">
    <text evidence="2">The sequence shown here is derived from an EMBL/GenBank/DDBJ whole genome shotgun (WGS) entry which is preliminary data.</text>
</comment>
<feature type="domain" description="HMA" evidence="1">
    <location>
        <begin position="27"/>
        <end position="94"/>
    </location>
</feature>
<organism evidence="2 3">
    <name type="scientific">Flavobacterium ardleyense</name>
    <dbReference type="NCBI Taxonomy" id="2038737"/>
    <lineage>
        <taxon>Bacteria</taxon>
        <taxon>Pseudomonadati</taxon>
        <taxon>Bacteroidota</taxon>
        <taxon>Flavobacteriia</taxon>
        <taxon>Flavobacteriales</taxon>
        <taxon>Flavobacteriaceae</taxon>
        <taxon>Flavobacterium</taxon>
    </lineage>
</organism>
<dbReference type="EMBL" id="JBHUOL010000006">
    <property type="protein sequence ID" value="MFD2907555.1"/>
    <property type="molecule type" value="Genomic_DNA"/>
</dbReference>
<evidence type="ECO:0000313" key="3">
    <source>
        <dbReference type="Proteomes" id="UP001597549"/>
    </source>
</evidence>
<reference evidence="3" key="1">
    <citation type="journal article" date="2019" name="Int. J. Syst. Evol. Microbiol.">
        <title>The Global Catalogue of Microorganisms (GCM) 10K type strain sequencing project: providing services to taxonomists for standard genome sequencing and annotation.</title>
        <authorList>
            <consortium name="The Broad Institute Genomics Platform"/>
            <consortium name="The Broad Institute Genome Sequencing Center for Infectious Disease"/>
            <person name="Wu L."/>
            <person name="Ma J."/>
        </authorList>
    </citation>
    <scope>NUCLEOTIDE SEQUENCE [LARGE SCALE GENOMIC DNA]</scope>
    <source>
        <strain evidence="3">KCTC 52644</strain>
    </source>
</reference>
<dbReference type="Pfam" id="PF00403">
    <property type="entry name" value="HMA"/>
    <property type="match status" value="1"/>
</dbReference>
<protein>
    <submittedName>
        <fullName evidence="2">Heavy-metal-associated domain-containing protein</fullName>
    </submittedName>
</protein>
<gene>
    <name evidence="2" type="ORF">ACFSX9_02290</name>
</gene>
<dbReference type="InterPro" id="IPR036163">
    <property type="entry name" value="HMA_dom_sf"/>
</dbReference>
<name>A0ABW5Z4S2_9FLAO</name>
<dbReference type="PROSITE" id="PS50096">
    <property type="entry name" value="IQ"/>
    <property type="match status" value="1"/>
</dbReference>
<dbReference type="CDD" id="cd00371">
    <property type="entry name" value="HMA"/>
    <property type="match status" value="1"/>
</dbReference>
<dbReference type="PROSITE" id="PS50846">
    <property type="entry name" value="HMA_2"/>
    <property type="match status" value="1"/>
</dbReference>
<evidence type="ECO:0000259" key="1">
    <source>
        <dbReference type="PROSITE" id="PS50846"/>
    </source>
</evidence>
<sequence>MKYLNKTHILVAVLTILFTTIGNAQISKAEIRATGLTCSMCSNAINKQLKSLAEVANVETDLNTNTFTVTLKEGNSLTPFVFKERVEKAGFFIGSLILTMDAATVAKSPYIMVKESTNIPAEVKIQVLDKGYVVDKEFKKLAKTYKNSPTYASNNEADFHIKVIN</sequence>
<keyword evidence="3" id="KW-1185">Reference proteome</keyword>
<evidence type="ECO:0000313" key="2">
    <source>
        <dbReference type="EMBL" id="MFD2907555.1"/>
    </source>
</evidence>
<dbReference type="InterPro" id="IPR006121">
    <property type="entry name" value="HMA_dom"/>
</dbReference>
<dbReference type="RefSeq" id="WP_379803873.1">
    <property type="nucleotide sequence ID" value="NZ_JBHUOL010000006.1"/>
</dbReference>
<dbReference type="SUPFAM" id="SSF55008">
    <property type="entry name" value="HMA, heavy metal-associated domain"/>
    <property type="match status" value="1"/>
</dbReference>
<dbReference type="Proteomes" id="UP001597549">
    <property type="component" value="Unassembled WGS sequence"/>
</dbReference>
<proteinExistence type="predicted"/>